<dbReference type="HOGENOM" id="CLU_415660_0_0_1"/>
<evidence type="ECO:0000256" key="2">
    <source>
        <dbReference type="SAM" id="Phobius"/>
    </source>
</evidence>
<evidence type="ECO:0000256" key="1">
    <source>
        <dbReference type="SAM" id="MobiDB-lite"/>
    </source>
</evidence>
<feature type="transmembrane region" description="Helical" evidence="2">
    <location>
        <begin position="213"/>
        <end position="235"/>
    </location>
</feature>
<feature type="transmembrane region" description="Helical" evidence="2">
    <location>
        <begin position="255"/>
        <end position="276"/>
    </location>
</feature>
<keyword evidence="2" id="KW-1133">Transmembrane helix</keyword>
<feature type="transmembrane region" description="Helical" evidence="2">
    <location>
        <begin position="147"/>
        <end position="170"/>
    </location>
</feature>
<feature type="compositionally biased region" description="Polar residues" evidence="1">
    <location>
        <begin position="626"/>
        <end position="638"/>
    </location>
</feature>
<name>A0A0D0DUE7_9AGAM</name>
<reference evidence="3 4" key="1">
    <citation type="submission" date="2014-04" db="EMBL/GenBank/DDBJ databases">
        <authorList>
            <consortium name="DOE Joint Genome Institute"/>
            <person name="Kuo A."/>
            <person name="Kohler A."/>
            <person name="Jargeat P."/>
            <person name="Nagy L.G."/>
            <person name="Floudas D."/>
            <person name="Copeland A."/>
            <person name="Barry K.W."/>
            <person name="Cichocki N."/>
            <person name="Veneault-Fourrey C."/>
            <person name="LaButti K."/>
            <person name="Lindquist E.A."/>
            <person name="Lipzen A."/>
            <person name="Lundell T."/>
            <person name="Morin E."/>
            <person name="Murat C."/>
            <person name="Sun H."/>
            <person name="Tunlid A."/>
            <person name="Henrissat B."/>
            <person name="Grigoriev I.V."/>
            <person name="Hibbett D.S."/>
            <person name="Martin F."/>
            <person name="Nordberg H.P."/>
            <person name="Cantor M.N."/>
            <person name="Hua S.X."/>
        </authorList>
    </citation>
    <scope>NUCLEOTIDE SEQUENCE [LARGE SCALE GENOMIC DNA]</scope>
    <source>
        <strain evidence="3 4">Ve08.2h10</strain>
    </source>
</reference>
<feature type="transmembrane region" description="Helical" evidence="2">
    <location>
        <begin position="476"/>
        <end position="494"/>
    </location>
</feature>
<feature type="region of interest" description="Disordered" evidence="1">
    <location>
        <begin position="406"/>
        <end position="428"/>
    </location>
</feature>
<dbReference type="AlphaFoldDB" id="A0A0D0DUE7"/>
<dbReference type="OrthoDB" id="3267487at2759"/>
<keyword evidence="2" id="KW-0472">Membrane</keyword>
<keyword evidence="2" id="KW-0812">Transmembrane</keyword>
<protein>
    <submittedName>
        <fullName evidence="3">Uncharacterized protein</fullName>
    </submittedName>
</protein>
<proteinExistence type="predicted"/>
<organism evidence="3 4">
    <name type="scientific">Paxillus rubicundulus Ve08.2h10</name>
    <dbReference type="NCBI Taxonomy" id="930991"/>
    <lineage>
        <taxon>Eukaryota</taxon>
        <taxon>Fungi</taxon>
        <taxon>Dikarya</taxon>
        <taxon>Basidiomycota</taxon>
        <taxon>Agaricomycotina</taxon>
        <taxon>Agaricomycetes</taxon>
        <taxon>Agaricomycetidae</taxon>
        <taxon>Boletales</taxon>
        <taxon>Paxilineae</taxon>
        <taxon>Paxillaceae</taxon>
        <taxon>Paxillus</taxon>
    </lineage>
</organism>
<reference evidence="4" key="2">
    <citation type="submission" date="2015-01" db="EMBL/GenBank/DDBJ databases">
        <title>Evolutionary Origins and Diversification of the Mycorrhizal Mutualists.</title>
        <authorList>
            <consortium name="DOE Joint Genome Institute"/>
            <consortium name="Mycorrhizal Genomics Consortium"/>
            <person name="Kohler A."/>
            <person name="Kuo A."/>
            <person name="Nagy L.G."/>
            <person name="Floudas D."/>
            <person name="Copeland A."/>
            <person name="Barry K.W."/>
            <person name="Cichocki N."/>
            <person name="Veneault-Fourrey C."/>
            <person name="LaButti K."/>
            <person name="Lindquist E.A."/>
            <person name="Lipzen A."/>
            <person name="Lundell T."/>
            <person name="Morin E."/>
            <person name="Murat C."/>
            <person name="Riley R."/>
            <person name="Ohm R."/>
            <person name="Sun H."/>
            <person name="Tunlid A."/>
            <person name="Henrissat B."/>
            <person name="Grigoriev I.V."/>
            <person name="Hibbett D.S."/>
            <person name="Martin F."/>
        </authorList>
    </citation>
    <scope>NUCLEOTIDE SEQUENCE [LARGE SCALE GENOMIC DNA]</scope>
    <source>
        <strain evidence="4">Ve08.2h10</strain>
    </source>
</reference>
<feature type="transmembrane region" description="Helical" evidence="2">
    <location>
        <begin position="109"/>
        <end position="127"/>
    </location>
</feature>
<feature type="transmembrane region" description="Helical" evidence="2">
    <location>
        <begin position="449"/>
        <end position="470"/>
    </location>
</feature>
<keyword evidence="4" id="KW-1185">Reference proteome</keyword>
<evidence type="ECO:0000313" key="3">
    <source>
        <dbReference type="EMBL" id="KIK92651.1"/>
    </source>
</evidence>
<accession>A0A0D0DUE7</accession>
<gene>
    <name evidence="3" type="ORF">PAXRUDRAFT_829747</name>
</gene>
<sequence length="660" mass="71883">MKLGVASGPANWASAVPASHIPTPPVSQKLPHEAGSLTQRPHVGHIMPVITPRAEPTSQASGVVIELSTLVTIPNFSRFYPGIPAESFQPFYYALDDGSLVAPPLVDDFRLNGIVLIITGCLLTIFLRNIWEAATYIWRGKIKKKGLLYAVFVSQLFGPVAFIPTITAQFSRSTSCAVTMRIAVMAAGVSLSFLVTGILGVKAYKCLDSNRFILAALVALRTAGSMVLVLDLVHLETTRSLSGRCYTLSSGLTSAFVILLLAESLFICLCFLYAVWSSYGSAAIRGRISIRLSLNEVDHEQPLELRKEGTNFAPGRRGWWDYVPPLDAPNLFASPRSRHPSLLSRERSIVTARRDGSRRIRDGDAESSIAVQLPKIPASIPSTEFTHFPGDVPWPSVVRMLSTADPSHAPRREPMPSRHPVSPATSSTSRLAHYMPRMTLFREVMRNELCYTATITAFNVVSAAMTLVGVNSAGGINSAIWIAFDWALISLVVLHSFGRMIRRHENESLIHQLSAWYQNVYADRSTTTLLRDGGPARLRTSGISPRHSGADESFSDAPGRYHFTASTNGTSNINIISPLQTMGSMSRVHEDYMSTPPQSDGDHIACTVREADPSLLLLVEGSPCSQKSTGHSYNSSLLGTPVITEPSGEERSLHASSYVP</sequence>
<feature type="region of interest" description="Disordered" evidence="1">
    <location>
        <begin position="626"/>
        <end position="660"/>
    </location>
</feature>
<dbReference type="EMBL" id="KN825258">
    <property type="protein sequence ID" value="KIK92651.1"/>
    <property type="molecule type" value="Genomic_DNA"/>
</dbReference>
<dbReference type="InParanoid" id="A0A0D0DUE7"/>
<feature type="region of interest" description="Disordered" evidence="1">
    <location>
        <begin position="533"/>
        <end position="558"/>
    </location>
</feature>
<evidence type="ECO:0000313" key="4">
    <source>
        <dbReference type="Proteomes" id="UP000054538"/>
    </source>
</evidence>
<feature type="transmembrane region" description="Helical" evidence="2">
    <location>
        <begin position="182"/>
        <end position="201"/>
    </location>
</feature>
<dbReference type="Proteomes" id="UP000054538">
    <property type="component" value="Unassembled WGS sequence"/>
</dbReference>